<protein>
    <submittedName>
        <fullName evidence="2">Uncharacterized protein</fullName>
    </submittedName>
</protein>
<feature type="region of interest" description="Disordered" evidence="1">
    <location>
        <begin position="1"/>
        <end position="34"/>
    </location>
</feature>
<evidence type="ECO:0000256" key="1">
    <source>
        <dbReference type="SAM" id="MobiDB-lite"/>
    </source>
</evidence>
<evidence type="ECO:0000313" key="2">
    <source>
        <dbReference type="EMBL" id="RDI75853.1"/>
    </source>
</evidence>
<sequence length="228" mass="25731">MKATTSEQRYNGHEAAAQMHPSGGLTGTVDDSVPSGKEMRTIQTALHLAPELPFESWKRIGSRISIVQKSSAWWIGDWLNYGEAAYGKRYNEATAITGLDYQTLRNYAWVVSRFPVSRRRDTLSFHHHAEVAALDELDQETWLTRAAVFGWSRNELRRRIRSDRSTSGPDPPGPRVTVLLRVELDRYRRWLEAAAGDDLATWIAATLDQAALVVSLDTETSREAATFR</sequence>
<dbReference type="Proteomes" id="UP000254134">
    <property type="component" value="Unassembled WGS sequence"/>
</dbReference>
<keyword evidence="3" id="KW-1185">Reference proteome</keyword>
<dbReference type="NCBIfam" id="NF038070">
    <property type="entry name" value="LmbU_fam_TF"/>
    <property type="match status" value="1"/>
</dbReference>
<dbReference type="InterPro" id="IPR049735">
    <property type="entry name" value="NovE/LmbU-like"/>
</dbReference>
<organism evidence="2 3">
    <name type="scientific">Gaiella occulta</name>
    <dbReference type="NCBI Taxonomy" id="1002870"/>
    <lineage>
        <taxon>Bacteria</taxon>
        <taxon>Bacillati</taxon>
        <taxon>Actinomycetota</taxon>
        <taxon>Thermoleophilia</taxon>
        <taxon>Gaiellales</taxon>
        <taxon>Gaiellaceae</taxon>
        <taxon>Gaiella</taxon>
    </lineage>
</organism>
<gene>
    <name evidence="2" type="ORF">Gocc_0272</name>
</gene>
<reference evidence="2 3" key="1">
    <citation type="submission" date="2018-07" db="EMBL/GenBank/DDBJ databases">
        <title>High-quality-draft genome sequence of Gaiella occulta.</title>
        <authorList>
            <person name="Severino R."/>
            <person name="Froufe H.J.C."/>
            <person name="Rainey F.A."/>
            <person name="Barroso C."/>
            <person name="Albuquerque L."/>
            <person name="Lobo-Da-Cunha A."/>
            <person name="Da Costa M.S."/>
            <person name="Egas C."/>
        </authorList>
    </citation>
    <scope>NUCLEOTIDE SEQUENCE [LARGE SCALE GENOMIC DNA]</scope>
    <source>
        <strain evidence="2 3">F2-233</strain>
    </source>
</reference>
<dbReference type="RefSeq" id="WP_220150383.1">
    <property type="nucleotide sequence ID" value="NZ_QQZY01000001.1"/>
</dbReference>
<evidence type="ECO:0000313" key="3">
    <source>
        <dbReference type="Proteomes" id="UP000254134"/>
    </source>
</evidence>
<proteinExistence type="predicted"/>
<accession>A0A7M2Z2A0</accession>
<comment type="caution">
    <text evidence="2">The sequence shown here is derived from an EMBL/GenBank/DDBJ whole genome shotgun (WGS) entry which is preliminary data.</text>
</comment>
<dbReference type="EMBL" id="QQZY01000001">
    <property type="protein sequence ID" value="RDI75853.1"/>
    <property type="molecule type" value="Genomic_DNA"/>
</dbReference>
<name>A0A7M2Z2A0_9ACTN</name>
<dbReference type="AlphaFoldDB" id="A0A7M2Z2A0"/>
<reference evidence="3" key="2">
    <citation type="journal article" date="2019" name="MicrobiologyOpen">
        <title>High-quality draft genome sequence of Gaiella occulta isolated from a 150 meter deep mineral water borehole and comparison with the genome sequences of other deep-branching lineages of the phylum Actinobacteria.</title>
        <authorList>
            <person name="Severino R."/>
            <person name="Froufe H.J.C."/>
            <person name="Barroso C."/>
            <person name="Albuquerque L."/>
            <person name="Lobo-da-Cunha A."/>
            <person name="da Costa M.S."/>
            <person name="Egas C."/>
        </authorList>
    </citation>
    <scope>NUCLEOTIDE SEQUENCE [LARGE SCALE GENOMIC DNA]</scope>
    <source>
        <strain evidence="3">F2-233</strain>
    </source>
</reference>